<dbReference type="NCBIfam" id="NF033453">
    <property type="entry name" value="BREX_3_BrxF"/>
    <property type="match status" value="1"/>
</dbReference>
<dbReference type="Proteomes" id="UP001606300">
    <property type="component" value="Unassembled WGS sequence"/>
</dbReference>
<dbReference type="RefSeq" id="WP_394473390.1">
    <property type="nucleotide sequence ID" value="NZ_JBIGHY010000022.1"/>
</dbReference>
<proteinExistence type="predicted"/>
<name>A0ABW7EW34_9BURK</name>
<dbReference type="InterPro" id="IPR048067">
    <property type="entry name" value="BREX_3_BrxF"/>
</dbReference>
<reference evidence="1 2" key="1">
    <citation type="submission" date="2024-09" db="EMBL/GenBank/DDBJ databases">
        <title>Novel species of the genus Pelomonas and Roseateles isolated from streams.</title>
        <authorList>
            <person name="Lu H."/>
        </authorList>
    </citation>
    <scope>NUCLEOTIDE SEQUENCE [LARGE SCALE GENOMIC DNA]</scope>
    <source>
        <strain evidence="1 2">DC23W</strain>
    </source>
</reference>
<gene>
    <name evidence="1" type="primary">brxF</name>
    <name evidence="1" type="ORF">ACG02S_25910</name>
</gene>
<sequence>MLDELLKLIKDAGSLHGRLVLVVGQDARARSEVLAGSAGQLGATVLPLGIQLAHRAASLARRQRPLQAGGLLRDVVDTAFPGASVAVLDRTEVLFDRSLKLDALDALKRLAHARTVVAAWPGELRNGRLLYAPASHPEHCDHAVAGFLVHEIT</sequence>
<evidence type="ECO:0000313" key="1">
    <source>
        <dbReference type="EMBL" id="MFG6417332.1"/>
    </source>
</evidence>
<protein>
    <submittedName>
        <fullName evidence="1">BREX-3 system P-loop-containing protein BrxF</fullName>
    </submittedName>
</protein>
<accession>A0ABW7EW34</accession>
<evidence type="ECO:0000313" key="2">
    <source>
        <dbReference type="Proteomes" id="UP001606300"/>
    </source>
</evidence>
<keyword evidence="2" id="KW-1185">Reference proteome</keyword>
<dbReference type="EMBL" id="JBIGHY010000022">
    <property type="protein sequence ID" value="MFG6417332.1"/>
    <property type="molecule type" value="Genomic_DNA"/>
</dbReference>
<comment type="caution">
    <text evidence="1">The sequence shown here is derived from an EMBL/GenBank/DDBJ whole genome shotgun (WGS) entry which is preliminary data.</text>
</comment>
<organism evidence="1 2">
    <name type="scientific">Pelomonas dachongensis</name>
    <dbReference type="NCBI Taxonomy" id="3299029"/>
    <lineage>
        <taxon>Bacteria</taxon>
        <taxon>Pseudomonadati</taxon>
        <taxon>Pseudomonadota</taxon>
        <taxon>Betaproteobacteria</taxon>
        <taxon>Burkholderiales</taxon>
        <taxon>Sphaerotilaceae</taxon>
        <taxon>Roseateles</taxon>
    </lineage>
</organism>